<dbReference type="InterPro" id="IPR006588">
    <property type="entry name" value="Peptide_N_glycanase_PAW_dom"/>
</dbReference>
<keyword evidence="17" id="KW-0479">Metal-binding</keyword>
<feature type="domain" description="Topo IIA-type catalytic" evidence="36">
    <location>
        <begin position="1373"/>
        <end position="1826"/>
    </location>
</feature>
<keyword evidence="18" id="KW-0547">Nucleotide-binding</keyword>
<dbReference type="FunFam" id="3.30.230.10:FF:000008">
    <property type="entry name" value="DNA topoisomerase 2"/>
    <property type="match status" value="1"/>
</dbReference>
<evidence type="ECO:0000256" key="14">
    <source>
        <dbReference type="ARBA" id="ARBA00012895"/>
    </source>
</evidence>
<dbReference type="Pfam" id="PF16898">
    <property type="entry name" value="TOPRIM_C"/>
    <property type="match status" value="1"/>
</dbReference>
<feature type="compositionally biased region" description="Basic residues" evidence="33">
    <location>
        <begin position="2175"/>
        <end position="2185"/>
    </location>
</feature>
<feature type="coiled-coil region" evidence="32">
    <location>
        <begin position="1796"/>
        <end position="1839"/>
    </location>
</feature>
<feature type="active site" description="O-(5'-phospho-DNA)-tyrosine intermediate" evidence="31">
    <location>
        <position position="1463"/>
    </location>
</feature>
<dbReference type="InterPro" id="IPR013757">
    <property type="entry name" value="Topo_IIA_A_a_sf"/>
</dbReference>
<dbReference type="InterPro" id="IPR001241">
    <property type="entry name" value="Topo_IIA"/>
</dbReference>
<dbReference type="Gene3D" id="3.40.50.670">
    <property type="match status" value="1"/>
</dbReference>
<dbReference type="SUPFAM" id="SSF143503">
    <property type="entry name" value="PUG domain-like"/>
    <property type="match status" value="1"/>
</dbReference>
<dbReference type="Gene3D" id="3.30.1490.30">
    <property type="match status" value="1"/>
</dbReference>
<dbReference type="PANTHER" id="PTHR10169">
    <property type="entry name" value="DNA TOPOISOMERASE/GYRASE"/>
    <property type="match status" value="1"/>
</dbReference>
<dbReference type="Gene3D" id="2.20.25.10">
    <property type="match status" value="1"/>
</dbReference>
<comment type="catalytic activity">
    <reaction evidence="1 31">
        <text>ATP-dependent breakage, passage and rejoining of double-stranded DNA.</text>
        <dbReference type="EC" id="5.6.2.2"/>
    </reaction>
</comment>
<evidence type="ECO:0000256" key="29">
    <source>
        <dbReference type="ARBA" id="ARBA00032901"/>
    </source>
</evidence>
<dbReference type="Gene3D" id="1.10.268.10">
    <property type="entry name" value="Topoisomerase, domain 3"/>
    <property type="match status" value="1"/>
</dbReference>
<dbReference type="GO" id="GO:0006265">
    <property type="term" value="P:DNA topological change"/>
    <property type="evidence" value="ECO:0007669"/>
    <property type="project" value="UniProtKB-UniRule"/>
</dbReference>
<evidence type="ECO:0000256" key="32">
    <source>
        <dbReference type="SAM" id="Coils"/>
    </source>
</evidence>
<keyword evidence="24 31" id="KW-0238">DNA-binding</keyword>
<dbReference type="FunFam" id="1.20.58.2190:FF:000001">
    <property type="entry name" value="peptide-N(4)-(N-acetyl-beta- glucosaminyl)asparagine amidase"/>
    <property type="match status" value="1"/>
</dbReference>
<dbReference type="FunFam" id="3.90.199.10:FF:000002">
    <property type="entry name" value="DNA topoisomerase 2"/>
    <property type="match status" value="1"/>
</dbReference>
<dbReference type="InterPro" id="IPR006171">
    <property type="entry name" value="TOPRIM_dom"/>
</dbReference>
<dbReference type="FunFam" id="3.30.565.10:FF:000004">
    <property type="entry name" value="DNA topoisomerase 2"/>
    <property type="match status" value="1"/>
</dbReference>
<keyword evidence="21" id="KW-0067">ATP-binding</keyword>
<dbReference type="PRINTS" id="PR01158">
    <property type="entry name" value="TOPISMRASEII"/>
</dbReference>
<keyword evidence="23 31" id="KW-0799">Topoisomerase</keyword>
<dbReference type="InterPro" id="IPR031660">
    <property type="entry name" value="TOPRIM_C"/>
</dbReference>
<dbReference type="InterPro" id="IPR038680">
    <property type="entry name" value="PAW_sf"/>
</dbReference>
<dbReference type="GO" id="GO:0046872">
    <property type="term" value="F:metal ion binding"/>
    <property type="evidence" value="ECO:0007669"/>
    <property type="project" value="UniProtKB-KW"/>
</dbReference>
<evidence type="ECO:0000259" key="34">
    <source>
        <dbReference type="PROSITE" id="PS50880"/>
    </source>
</evidence>
<dbReference type="InterPro" id="IPR003594">
    <property type="entry name" value="HATPase_dom"/>
</dbReference>
<dbReference type="InterPro" id="IPR034157">
    <property type="entry name" value="TOPRIM_TopoII"/>
</dbReference>
<reference evidence="37" key="1">
    <citation type="submission" date="2019-04" db="EMBL/GenBank/DDBJ databases">
        <title>Genome assembly of Zosterops borbonicus 15179.</title>
        <authorList>
            <person name="Leroy T."/>
            <person name="Anselmetti Y."/>
            <person name="Tilak M.-K."/>
            <person name="Nabholz B."/>
        </authorList>
    </citation>
    <scope>NUCLEOTIDE SEQUENCE</scope>
    <source>
        <strain evidence="37">HGM_15179</strain>
        <tissue evidence="37">Muscle</tissue>
    </source>
</reference>
<dbReference type="SUPFAM" id="SSF54211">
    <property type="entry name" value="Ribosomal protein S5 domain 2-like"/>
    <property type="match status" value="1"/>
</dbReference>
<dbReference type="Pfam" id="PF01841">
    <property type="entry name" value="Transglut_core"/>
    <property type="match status" value="1"/>
</dbReference>
<dbReference type="GO" id="GO:0005654">
    <property type="term" value="C:nucleoplasm"/>
    <property type="evidence" value="ECO:0007669"/>
    <property type="project" value="UniProtKB-SubCell"/>
</dbReference>
<evidence type="ECO:0000256" key="24">
    <source>
        <dbReference type="ARBA" id="ARBA00023125"/>
    </source>
</evidence>
<accession>A0A8K1GWN9</accession>
<dbReference type="SMART" id="SM00580">
    <property type="entry name" value="PUG"/>
    <property type="match status" value="1"/>
</dbReference>
<proteinExistence type="inferred from homology"/>
<dbReference type="PROSITE" id="PS51398">
    <property type="entry name" value="PAW"/>
    <property type="match status" value="1"/>
</dbReference>
<feature type="compositionally biased region" description="Basic and acidic residues" evidence="33">
    <location>
        <begin position="1971"/>
        <end position="1981"/>
    </location>
</feature>
<evidence type="ECO:0000256" key="2">
    <source>
        <dbReference type="ARBA" id="ARBA00001650"/>
    </source>
</evidence>
<dbReference type="SUPFAM" id="SSF49785">
    <property type="entry name" value="Galactose-binding domain-like"/>
    <property type="match status" value="1"/>
</dbReference>
<dbReference type="GO" id="GO:0003677">
    <property type="term" value="F:DNA binding"/>
    <property type="evidence" value="ECO:0007669"/>
    <property type="project" value="UniProtKB-UniRule"/>
</dbReference>
<organism evidence="37 38">
    <name type="scientific">Zosterops borbonicus</name>
    <dbReference type="NCBI Taxonomy" id="364589"/>
    <lineage>
        <taxon>Eukaryota</taxon>
        <taxon>Metazoa</taxon>
        <taxon>Chordata</taxon>
        <taxon>Craniata</taxon>
        <taxon>Vertebrata</taxon>
        <taxon>Euteleostomi</taxon>
        <taxon>Archelosauria</taxon>
        <taxon>Archosauria</taxon>
        <taxon>Dinosauria</taxon>
        <taxon>Saurischia</taxon>
        <taxon>Theropoda</taxon>
        <taxon>Coelurosauria</taxon>
        <taxon>Aves</taxon>
        <taxon>Neognathae</taxon>
        <taxon>Neoaves</taxon>
        <taxon>Telluraves</taxon>
        <taxon>Australaves</taxon>
        <taxon>Passeriformes</taxon>
        <taxon>Sylvioidea</taxon>
        <taxon>Zosteropidae</taxon>
        <taxon>Zosterops</taxon>
    </lineage>
</organism>
<dbReference type="Pfam" id="PF08070">
    <property type="entry name" value="DTHCT"/>
    <property type="match status" value="1"/>
</dbReference>
<comment type="cofactor">
    <cofactor evidence="6">
        <name>Zn(2+)</name>
        <dbReference type="ChEBI" id="CHEBI:29105"/>
    </cofactor>
</comment>
<dbReference type="InterPro" id="IPR001154">
    <property type="entry name" value="TopoII_euk"/>
</dbReference>
<dbReference type="GO" id="GO:0005524">
    <property type="term" value="F:ATP binding"/>
    <property type="evidence" value="ECO:0007669"/>
    <property type="project" value="UniProtKB-KW"/>
</dbReference>
<comment type="subcellular location">
    <subcellularLocation>
        <location evidence="7">Cytoplasm</location>
    </subcellularLocation>
    <subcellularLocation>
        <location evidence="8">Nucleus</location>
        <location evidence="8">Nucleolus</location>
    </subcellularLocation>
    <subcellularLocation>
        <location evidence="9">Nucleus</location>
        <location evidence="9">Nucleoplasm</location>
    </subcellularLocation>
</comment>
<keyword evidence="19" id="KW-0378">Hydrolase</keyword>
<dbReference type="Pfam" id="PF00204">
    <property type="entry name" value="DNA_gyraseB"/>
    <property type="match status" value="1"/>
</dbReference>
<dbReference type="EC" id="5.6.2.2" evidence="14"/>
<evidence type="ECO:0000256" key="9">
    <source>
        <dbReference type="ARBA" id="ARBA00004642"/>
    </source>
</evidence>
<evidence type="ECO:0000256" key="6">
    <source>
        <dbReference type="ARBA" id="ARBA00001947"/>
    </source>
</evidence>
<dbReference type="InterPro" id="IPR013506">
    <property type="entry name" value="Topo_IIA_bsu_dom2"/>
</dbReference>
<comment type="similarity">
    <text evidence="11">Belongs to the type II topoisomerase family.</text>
</comment>
<dbReference type="Pfam" id="PF00521">
    <property type="entry name" value="DNA_topoisoIV"/>
    <property type="match status" value="1"/>
</dbReference>
<dbReference type="GO" id="GO:0000712">
    <property type="term" value="P:resolution of meiotic recombination intermediates"/>
    <property type="evidence" value="ECO:0007669"/>
    <property type="project" value="TreeGrafter"/>
</dbReference>
<evidence type="ECO:0000256" key="10">
    <source>
        <dbReference type="ARBA" id="ARBA00009390"/>
    </source>
</evidence>
<dbReference type="PANTHER" id="PTHR10169:SF36">
    <property type="entry name" value="DNA TOPOISOMERASE 2-BETA"/>
    <property type="match status" value="1"/>
</dbReference>
<evidence type="ECO:0000256" key="30">
    <source>
        <dbReference type="PROSITE-ProRule" id="PRU00731"/>
    </source>
</evidence>
<dbReference type="EC" id="3.5.1.52" evidence="13"/>
<evidence type="ECO:0000256" key="13">
    <source>
        <dbReference type="ARBA" id="ARBA00012158"/>
    </source>
</evidence>
<dbReference type="InterPro" id="IPR036339">
    <property type="entry name" value="PUB-like_dom_sf"/>
</dbReference>
<evidence type="ECO:0000256" key="28">
    <source>
        <dbReference type="ARBA" id="ARBA00029604"/>
    </source>
</evidence>
<keyword evidence="22" id="KW-0460">Magnesium</keyword>
<dbReference type="InterPro" id="IPR020568">
    <property type="entry name" value="Ribosomal_Su5_D2-typ_SF"/>
</dbReference>
<feature type="compositionally biased region" description="Basic residues" evidence="33">
    <location>
        <begin position="2199"/>
        <end position="2211"/>
    </location>
</feature>
<dbReference type="PROSITE" id="PS00177">
    <property type="entry name" value="TOPOISOMERASE_II"/>
    <property type="match status" value="1"/>
</dbReference>
<dbReference type="PRINTS" id="PR00418">
    <property type="entry name" value="TPI2FAMILY"/>
</dbReference>
<keyword evidence="26" id="KW-0539">Nucleus</keyword>
<evidence type="ECO:0000256" key="17">
    <source>
        <dbReference type="ARBA" id="ARBA00022723"/>
    </source>
</evidence>
<feature type="region of interest" description="Disordered" evidence="33">
    <location>
        <begin position="1747"/>
        <end position="1774"/>
    </location>
</feature>
<dbReference type="Proteomes" id="UP000796761">
    <property type="component" value="Unassembled WGS sequence"/>
</dbReference>
<evidence type="ECO:0000256" key="26">
    <source>
        <dbReference type="ARBA" id="ARBA00023242"/>
    </source>
</evidence>
<feature type="domain" description="Toprim" evidence="34">
    <location>
        <begin position="1113"/>
        <end position="1230"/>
    </location>
</feature>
<dbReference type="Gene3D" id="3.30.230.10">
    <property type="match status" value="1"/>
</dbReference>
<dbReference type="SUPFAM" id="SSF56719">
    <property type="entry name" value="Type II DNA topoisomerase"/>
    <property type="match status" value="1"/>
</dbReference>
<dbReference type="SUPFAM" id="SSF54001">
    <property type="entry name" value="Cysteine proteinases"/>
    <property type="match status" value="1"/>
</dbReference>
<dbReference type="SMART" id="SM00434">
    <property type="entry name" value="TOP4c"/>
    <property type="match status" value="1"/>
</dbReference>
<dbReference type="GO" id="GO:0000224">
    <property type="term" value="F:peptide-N4-(N-acetyl-beta-glucosaminyl)asparagine amidase activity"/>
    <property type="evidence" value="ECO:0007669"/>
    <property type="project" value="UniProtKB-EC"/>
</dbReference>
<evidence type="ECO:0000256" key="22">
    <source>
        <dbReference type="ARBA" id="ARBA00022842"/>
    </source>
</evidence>
<dbReference type="InterPro" id="IPR014721">
    <property type="entry name" value="Ribsml_uS5_D2-typ_fold_subgr"/>
</dbReference>
<evidence type="ECO:0000256" key="4">
    <source>
        <dbReference type="ARBA" id="ARBA00001936"/>
    </source>
</evidence>
<dbReference type="SMART" id="SM00613">
    <property type="entry name" value="PAW"/>
    <property type="match status" value="1"/>
</dbReference>
<comment type="similarity">
    <text evidence="10 30">Belongs to the transglutaminase-like superfamily. PNGase family.</text>
</comment>
<dbReference type="PROSITE" id="PS52040">
    <property type="entry name" value="TOPO_IIA"/>
    <property type="match status" value="1"/>
</dbReference>
<feature type="compositionally biased region" description="Acidic residues" evidence="33">
    <location>
        <begin position="2044"/>
        <end position="2060"/>
    </location>
</feature>
<feature type="compositionally biased region" description="Acidic residues" evidence="33">
    <location>
        <begin position="2011"/>
        <end position="2024"/>
    </location>
</feature>
<evidence type="ECO:0000259" key="36">
    <source>
        <dbReference type="PROSITE" id="PS52040"/>
    </source>
</evidence>
<dbReference type="SMART" id="SM00460">
    <property type="entry name" value="TGc"/>
    <property type="match status" value="1"/>
</dbReference>
<evidence type="ECO:0000256" key="11">
    <source>
        <dbReference type="ARBA" id="ARBA00011080"/>
    </source>
</evidence>
<comment type="caution">
    <text evidence="37">The sequence shown here is derived from an EMBL/GenBank/DDBJ whole genome shotgun (WGS) entry which is preliminary data.</text>
</comment>
<evidence type="ECO:0000256" key="33">
    <source>
        <dbReference type="SAM" id="MobiDB-lite"/>
    </source>
</evidence>
<evidence type="ECO:0000256" key="8">
    <source>
        <dbReference type="ARBA" id="ARBA00004604"/>
    </source>
</evidence>
<dbReference type="InterPro" id="IPR013758">
    <property type="entry name" value="Topo_IIA_A/C_ab"/>
</dbReference>
<keyword evidence="25 31" id="KW-0413">Isomerase</keyword>
<comment type="cofactor">
    <cofactor evidence="4">
        <name>Mn(2+)</name>
        <dbReference type="ChEBI" id="CHEBI:29035"/>
    </cofactor>
</comment>
<dbReference type="FunFam" id="2.60.120.1020:FF:000001">
    <property type="entry name" value="Peptide-N(4)-(N-acetyl-beta-glucosaminyl)asparagine amidase"/>
    <property type="match status" value="1"/>
</dbReference>
<dbReference type="Gene3D" id="3.10.620.30">
    <property type="match status" value="1"/>
</dbReference>
<comment type="catalytic activity">
    <reaction evidence="2">
        <text>Hydrolysis of an N(4)-(acetyl-beta-D-glucosaminyl)asparagine residue in which the glucosamine residue may be further glycosylated, to yield a (substituted) N-acetyl-beta-D-glucosaminylamine and a peptide containing an aspartate residue.</text>
        <dbReference type="EC" id="3.5.1.52"/>
    </reaction>
</comment>
<dbReference type="InterPro" id="IPR008979">
    <property type="entry name" value="Galactose-bd-like_sf"/>
</dbReference>
<evidence type="ECO:0000256" key="20">
    <source>
        <dbReference type="ARBA" id="ARBA00022833"/>
    </source>
</evidence>
<evidence type="ECO:0000256" key="5">
    <source>
        <dbReference type="ARBA" id="ARBA00001946"/>
    </source>
</evidence>
<comment type="cofactor">
    <cofactor evidence="5">
        <name>Mg(2+)</name>
        <dbReference type="ChEBI" id="CHEBI:18420"/>
    </cofactor>
</comment>
<dbReference type="InterPro" id="IPR018522">
    <property type="entry name" value="TopoIIA_CS"/>
</dbReference>
<dbReference type="CDD" id="cd00187">
    <property type="entry name" value="TOP4c"/>
    <property type="match status" value="1"/>
</dbReference>
<keyword evidence="16" id="KW-0963">Cytoplasm</keyword>
<dbReference type="CDD" id="cd16930">
    <property type="entry name" value="HATPase_TopII-like"/>
    <property type="match status" value="1"/>
</dbReference>
<evidence type="ECO:0000256" key="3">
    <source>
        <dbReference type="ARBA" id="ARBA00001913"/>
    </source>
</evidence>
<evidence type="ECO:0000256" key="27">
    <source>
        <dbReference type="ARBA" id="ARBA00024870"/>
    </source>
</evidence>
<feature type="region of interest" description="Disordered" evidence="33">
    <location>
        <begin position="111"/>
        <end position="144"/>
    </location>
</feature>
<dbReference type="GO" id="GO:0003918">
    <property type="term" value="F:DNA topoisomerase type II (double strand cut, ATP-hydrolyzing) activity"/>
    <property type="evidence" value="ECO:0007669"/>
    <property type="project" value="UniProtKB-EC"/>
</dbReference>
<name>A0A8K1GWN9_9PASS</name>
<evidence type="ECO:0000256" key="25">
    <source>
        <dbReference type="ARBA" id="ARBA00023235"/>
    </source>
</evidence>
<evidence type="ECO:0000256" key="7">
    <source>
        <dbReference type="ARBA" id="ARBA00004496"/>
    </source>
</evidence>
<feature type="compositionally biased region" description="Low complexity" evidence="33">
    <location>
        <begin position="1762"/>
        <end position="1774"/>
    </location>
</feature>
<protein>
    <recommendedName>
        <fullName evidence="15">Peptide-N(4)-(N-acetyl-beta-glucosaminyl)asparagine amidase</fullName>
        <ecNumber evidence="13">3.5.1.52</ecNumber>
        <ecNumber evidence="14">5.6.2.2</ecNumber>
    </recommendedName>
    <alternativeName>
        <fullName evidence="28">N-glycanase 1</fullName>
    </alternativeName>
    <alternativeName>
        <fullName evidence="29">Peptide:N-glycanase</fullName>
    </alternativeName>
</protein>
<evidence type="ECO:0000256" key="15">
    <source>
        <dbReference type="ARBA" id="ARBA00018546"/>
    </source>
</evidence>
<dbReference type="FunFam" id="3.30.1360.40:FF:000003">
    <property type="entry name" value="DNA topoisomerase 2"/>
    <property type="match status" value="1"/>
</dbReference>
<dbReference type="SUPFAM" id="SSF55874">
    <property type="entry name" value="ATPase domain of HSP90 chaperone/DNA topoisomerase II/histidine kinase"/>
    <property type="match status" value="1"/>
</dbReference>
<keyword evidence="38" id="KW-1185">Reference proteome</keyword>
<evidence type="ECO:0000313" key="38">
    <source>
        <dbReference type="Proteomes" id="UP000796761"/>
    </source>
</evidence>
<dbReference type="GO" id="GO:0005730">
    <property type="term" value="C:nucleolus"/>
    <property type="evidence" value="ECO:0007669"/>
    <property type="project" value="UniProtKB-SubCell"/>
</dbReference>
<dbReference type="PROSITE" id="PS50880">
    <property type="entry name" value="TOPRIM"/>
    <property type="match status" value="1"/>
</dbReference>
<dbReference type="Gene3D" id="2.60.120.1020">
    <property type="entry name" value="Peptide N glycanase, PAW domain"/>
    <property type="match status" value="1"/>
</dbReference>
<dbReference type="InterPro" id="IPR036890">
    <property type="entry name" value="HATPase_C_sf"/>
</dbReference>
<comment type="function">
    <text evidence="27">Specifically deglycosylates the denatured form of N-linked glycoproteins in the cytoplasm and assists their proteasome-mediated degradation. Cleaves the beta-aspartyl-glucosamine (GlcNAc) of the glycan and the amide side chain of Asn, converting Asn to Asp. Prefers proteins containing high-mannose over those bearing complex type oligosaccharides. Can recognize misfolded proteins in the endoplasmic reticulum that are exported to the cytosol to be destroyed and deglycosylate them, while it has no activity toward native proteins. Deglycosylation is a prerequisite for subsequent proteasome-mediated degradation of some, but not all, misfolded glycoproteins.</text>
</comment>
<dbReference type="InterPro" id="IPR002205">
    <property type="entry name" value="Topo_IIA_dom_A"/>
</dbReference>
<evidence type="ECO:0000256" key="31">
    <source>
        <dbReference type="PROSITE-ProRule" id="PRU01384"/>
    </source>
</evidence>
<dbReference type="FunFam" id="2.20.25.10:FF:000011">
    <property type="entry name" value="peptide-N(4)-(N-acetyl-beta- glucosaminyl)asparagine amidase"/>
    <property type="match status" value="1"/>
</dbReference>
<sequence length="2260" mass="256330">MAAALGLSSSPGSPAVSELCQNRREIFLEASRLLLTYADNILRNPYEEKYRLIRIGNPAFSTRLLPVRGAVECLFEMGFQEGETHLVFPKEASIEQLRKIRDLIAGERSSRLNESNQIHRSGSSETVSSPQTAAQRPSRPVDSVLAPAHQRPETSLVQSLEMAANILKTLQTKFETLVLMYENPSIQQKALAAIPLQELKSKAQRKLAQATRLDKGAHVNEEDFLLLELLDWFKTSFFHWVNSLPCSRCGGQTEPKSDYLSPTDDDLRWDASRVENHYCNQCQLCNRFPRYNNPEKLLETRRGRCGEWANCFTLCCRAVGLEARYVWDYTDHVWTEVYSSSQKRWLHCDPCENVCDKPLLYEIGWGKKLSYIIAFSKDEVVDVTWRYSCKHEEVLSRRTALSEATLRETINALNRTRQKSLSENRKRELLERTIVELVEFISPKTPKPGEYGGRTSGSMAWRVARGEIGPEKRKEVVFIPSGKEKTSKLFHLVYNVIDDSYTRISNNNEKISGWEAGVWKAESIWRKVETDWKMVYLARKEGSSSASISWKFECKSVGLKIDNISVRTSSQTFQSGRIQWRLYSPTAEVALIGGKQECTKEHEESTELIGAMCLVQKQLVHPPVIPGKSRQDLLLLGSSLNTHLKSIMDFCLGDWRNTLTLFDNQMNASKKEDSESINKNDTSKKLSVERVYQKKTQLEHILLRPDTYIGSVEPLTQLMWVYDEDVGMNCREVTFVPGLYKIFDEILVNAADNKQRDKNMTCIKISIDPESNIISIWNNGKGIPVVEHKVEKVYVPALIFGQLLTSSNYDDDEKKVTGGRNGYGAKLCNIFSTKFTVETACKEYKHSFKQTWMNNMMKTSEPKIKHFEGDDYTCITFQPDLSKFKMEKLDKDIVALMTRRAYDLAGSCKGVKVMLNGKKLPVNGFRSYVDLYVKDKLDETGVALKVIHEVVNERWDVCLTLSEKGFQQISFVNSIATTKGGRHVDYVVDQVVGKLIEVVKKKNKAGVSVKPFQVKNHIWVFVNCLIENPSFDSQTKENMTLQPKSFGSKCQLSEKFFKAASNCGIIESILNWVKFKAQTQLNKKCSSVKHSKIKGIPKLDDANDAGGKHSLDCTLILTEGDSAKSLAVSGLGVIGRDRYGVFPLRGKILNVREASHKQIMENAEINNIIKIVGLQYKKSYEDPESLKSLRYGKIMIMTDQDQDGSHIKGLLINFIHHNWPSLLKHGFLEEFITPIVKASKNKQELSFYSIPEFDEWKKHMENHKAWKIKYYKGLGTSTAKEAKEYFADMERHRILFRYAGPEDDAAITLAFSKKKIDDRKEWLTNFMEDRRQRRLHGLPEQFLYGTATKHLTYNDFINKELILFSNSDNERSIPSLVDGLKPGQRKVLFTCFKRNDKREVKVAQLAGSVAEMSAYHHGEQALMMTIVNLAQNFVGSNNVNLLQPIGQFGTRLHGGKDAASPRYIFTMLSPLARLLFPSVDDNLLKFLYDDNQRVEPEWYIPIIPMVLVNGAEGIGTGWACKLPNYDTREIVNNVRRMLDGLDPHPMLPNYKNFKGTIQELGQNQYVVSGEIFVVDRNTVEITELPVRTWTQVYKEQVLEPMLNGTEKTPALISDYKEYHTDTTVKFVVKMTEEKLAQAEAAGLHKVFKLQTSLTCNSMVLFDHMGCLKKYETVQDILKEFFDLRLHYYSLRKEWLVGMLGAESTKLNNQARFILEKIQGKITIENRSKRDLIQMLVQRGYESDPVKAWKEAQEKAAEEEDSQNANDDASSASGATSGPDFNYILNMSLWSLTKEKVEELIKQRDSKERELNDLKRKSPSDLWKEDLAAFVEELEKVEAQEREDVLAGMVGKPIKGKVGKPKMKKLQLEETMPSPFGRRIVPQITSAMKADASRKLLKKKKGETDSIAIKMEFDEEFGGVPAEGGGDDSLNASAAAAKTPKPKREKKEPGARVRRTPSSTKSSAKKVKKRNPWSDDESKSESDLEENEPVIIPRDSLLRRAAAERPKYTFDFSEEEDDADDDDDANNNNDLDELKVKASPVTNDREDEFVPSDSLEKDEYDFSPAKSKPSPDRKTSQAKKNQDFGNIFSFPSYSQKTDDDTTKLDSDDEDSAPVFSSSFAPKQIEKIPSKTVAAKKAKLDVPPKPKRGPKAKKVETVNSDSDSEFGIPKKTAAPKGKGRGAKKRKASGSENEGEYNPGKKTPKSTPSKKSKKASFDQDSDVEIFQSGFASETAPKPRTGRARKEVKYFAESDEDDDFDMFN</sequence>
<dbReference type="InterPro" id="IPR013760">
    <property type="entry name" value="Topo_IIA-like_dom_sf"/>
</dbReference>
<feature type="domain" description="PAW" evidence="35">
    <location>
        <begin position="450"/>
        <end position="659"/>
    </location>
</feature>
<keyword evidence="32" id="KW-0175">Coiled coil</keyword>
<dbReference type="Gene3D" id="3.90.199.10">
    <property type="entry name" value="Topoisomerase II, domain 5"/>
    <property type="match status" value="1"/>
</dbReference>
<dbReference type="OrthoDB" id="276498at2759"/>
<dbReference type="Pfam" id="PF04721">
    <property type="entry name" value="PAW"/>
    <property type="match status" value="1"/>
</dbReference>
<dbReference type="InterPro" id="IPR002931">
    <property type="entry name" value="Transglutaminase-like"/>
</dbReference>
<evidence type="ECO:0000313" key="37">
    <source>
        <dbReference type="EMBL" id="TRZ25768.1"/>
    </source>
</evidence>
<feature type="compositionally biased region" description="Basic and acidic residues" evidence="33">
    <location>
        <begin position="1995"/>
        <end position="2007"/>
    </location>
</feature>
<feature type="region of interest" description="Disordered" evidence="33">
    <location>
        <begin position="1912"/>
        <end position="2241"/>
    </location>
</feature>
<dbReference type="InterPro" id="IPR050634">
    <property type="entry name" value="DNA_Topoisomerase_II"/>
</dbReference>
<keyword evidence="20" id="KW-0862">Zinc</keyword>
<evidence type="ECO:0000256" key="12">
    <source>
        <dbReference type="ARBA" id="ARBA00011738"/>
    </source>
</evidence>
<dbReference type="Gene3D" id="3.30.1360.40">
    <property type="match status" value="1"/>
</dbReference>
<dbReference type="Pfam" id="PF01751">
    <property type="entry name" value="Toprim"/>
    <property type="match status" value="1"/>
</dbReference>
<dbReference type="GO" id="GO:0005737">
    <property type="term" value="C:cytoplasm"/>
    <property type="evidence" value="ECO:0007669"/>
    <property type="project" value="UniProtKB-SubCell"/>
</dbReference>
<evidence type="ECO:0000256" key="16">
    <source>
        <dbReference type="ARBA" id="ARBA00022490"/>
    </source>
</evidence>
<dbReference type="InterPro" id="IPR018997">
    <property type="entry name" value="PUB_domain"/>
</dbReference>
<comment type="subunit">
    <text evidence="12">Homodimer.</text>
</comment>
<dbReference type="SMART" id="SM00433">
    <property type="entry name" value="TOP2c"/>
    <property type="match status" value="1"/>
</dbReference>
<evidence type="ECO:0000256" key="19">
    <source>
        <dbReference type="ARBA" id="ARBA00022801"/>
    </source>
</evidence>
<dbReference type="FunFam" id="3.30.1490.30:FF:000001">
    <property type="entry name" value="DNA topoisomerase 2"/>
    <property type="match status" value="1"/>
</dbReference>
<evidence type="ECO:0000256" key="18">
    <source>
        <dbReference type="ARBA" id="ARBA00022741"/>
    </source>
</evidence>
<feature type="compositionally biased region" description="Polar residues" evidence="33">
    <location>
        <begin position="112"/>
        <end position="135"/>
    </location>
</feature>
<dbReference type="FunFam" id="1.10.268.10:FF:000002">
    <property type="entry name" value="DNA topoisomerase 2"/>
    <property type="match status" value="1"/>
</dbReference>
<dbReference type="GO" id="GO:0000819">
    <property type="term" value="P:sister chromatid segregation"/>
    <property type="evidence" value="ECO:0007669"/>
    <property type="project" value="TreeGrafter"/>
</dbReference>
<dbReference type="GO" id="GO:0006516">
    <property type="term" value="P:glycoprotein catabolic process"/>
    <property type="evidence" value="ECO:0007669"/>
    <property type="project" value="InterPro"/>
</dbReference>
<dbReference type="CDD" id="cd03481">
    <property type="entry name" value="TopoIIA_Trans_ScTopoIIA"/>
    <property type="match status" value="1"/>
</dbReference>
<evidence type="ECO:0000256" key="23">
    <source>
        <dbReference type="ARBA" id="ARBA00023029"/>
    </source>
</evidence>
<dbReference type="InterPro" id="IPR013759">
    <property type="entry name" value="Topo_IIA_B_C"/>
</dbReference>
<dbReference type="InterPro" id="IPR038765">
    <property type="entry name" value="Papain-like_cys_pep_sf"/>
</dbReference>
<dbReference type="EMBL" id="SWJQ01000021">
    <property type="protein sequence ID" value="TRZ25768.1"/>
    <property type="molecule type" value="Genomic_DNA"/>
</dbReference>
<dbReference type="InterPro" id="IPR012542">
    <property type="entry name" value="DTHCT"/>
</dbReference>
<evidence type="ECO:0000256" key="21">
    <source>
        <dbReference type="ARBA" id="ARBA00022840"/>
    </source>
</evidence>
<dbReference type="Gene3D" id="3.30.565.10">
    <property type="entry name" value="Histidine kinase-like ATPase, C-terminal domain"/>
    <property type="match status" value="1"/>
</dbReference>
<dbReference type="FunFam" id="3.40.50.670:FF:000001">
    <property type="entry name" value="DNA topoisomerase 2"/>
    <property type="match status" value="2"/>
</dbReference>
<dbReference type="CDD" id="cd03365">
    <property type="entry name" value="TOPRIM_TopoIIA"/>
    <property type="match status" value="1"/>
</dbReference>
<gene>
    <name evidence="37" type="ORF">HGM15179_001354</name>
</gene>
<evidence type="ECO:0000256" key="1">
    <source>
        <dbReference type="ARBA" id="ARBA00000185"/>
    </source>
</evidence>
<comment type="cofactor">
    <cofactor evidence="3">
        <name>Ca(2+)</name>
        <dbReference type="ChEBI" id="CHEBI:29108"/>
    </cofactor>
</comment>
<dbReference type="Gene3D" id="1.20.58.2190">
    <property type="match status" value="1"/>
</dbReference>
<evidence type="ECO:0000259" key="35">
    <source>
        <dbReference type="PROSITE" id="PS51398"/>
    </source>
</evidence>
<dbReference type="Pfam" id="PF09409">
    <property type="entry name" value="PUB"/>
    <property type="match status" value="1"/>
</dbReference>
<dbReference type="Pfam" id="PF02518">
    <property type="entry name" value="HATPase_c"/>
    <property type="match status" value="1"/>
</dbReference>
<dbReference type="CDD" id="cd10459">
    <property type="entry name" value="PUB_PNGase"/>
    <property type="match status" value="1"/>
</dbReference>
<feature type="compositionally biased region" description="Basic and acidic residues" evidence="33">
    <location>
        <begin position="2095"/>
        <end position="2104"/>
    </location>
</feature>